<evidence type="ECO:0000256" key="2">
    <source>
        <dbReference type="SAM" id="MobiDB-lite"/>
    </source>
</evidence>
<organism evidence="5 6">
    <name type="scientific">Mycobacterium szulgai</name>
    <dbReference type="NCBI Taxonomy" id="1787"/>
    <lineage>
        <taxon>Bacteria</taxon>
        <taxon>Bacillati</taxon>
        <taxon>Actinomycetota</taxon>
        <taxon>Actinomycetes</taxon>
        <taxon>Mycobacteriales</taxon>
        <taxon>Mycobacteriaceae</taxon>
        <taxon>Mycobacterium</taxon>
    </lineage>
</organism>
<evidence type="ECO:0000313" key="5">
    <source>
        <dbReference type="EMBL" id="ORW94040.1"/>
    </source>
</evidence>
<dbReference type="InterPro" id="IPR043641">
    <property type="entry name" value="PPE-PPW_C"/>
</dbReference>
<dbReference type="PANTHER" id="PTHR46766:SF1">
    <property type="entry name" value="GLUTAMINE-RICH PROTEIN 2"/>
    <property type="match status" value="1"/>
</dbReference>
<dbReference type="Pfam" id="PF00823">
    <property type="entry name" value="PPE"/>
    <property type="match status" value="1"/>
</dbReference>
<dbReference type="RefSeq" id="WP_085672230.1">
    <property type="nucleotide sequence ID" value="NZ_LQPW01000144.1"/>
</dbReference>
<feature type="domain" description="PPE-PPW subfamily C-terminal" evidence="4">
    <location>
        <begin position="463"/>
        <end position="509"/>
    </location>
</feature>
<dbReference type="OrthoDB" id="4753487at2"/>
<evidence type="ECO:0000256" key="1">
    <source>
        <dbReference type="ARBA" id="ARBA00010652"/>
    </source>
</evidence>
<comment type="caution">
    <text evidence="5">The sequence shown here is derived from an EMBL/GenBank/DDBJ whole genome shotgun (WGS) entry which is preliminary data.</text>
</comment>
<feature type="region of interest" description="Disordered" evidence="2">
    <location>
        <begin position="449"/>
        <end position="468"/>
    </location>
</feature>
<proteinExistence type="inferred from homology"/>
<dbReference type="AlphaFoldDB" id="A0A1X2E132"/>
<feature type="domain" description="PPE" evidence="3">
    <location>
        <begin position="5"/>
        <end position="164"/>
    </location>
</feature>
<gene>
    <name evidence="5" type="ORF">AWC27_07720</name>
</gene>
<name>A0A1X2E132_MYCSZ</name>
<evidence type="ECO:0000313" key="6">
    <source>
        <dbReference type="Proteomes" id="UP000193317"/>
    </source>
</evidence>
<evidence type="ECO:0008006" key="7">
    <source>
        <dbReference type="Google" id="ProtNLM"/>
    </source>
</evidence>
<sequence>MATVWMGSPPEVHSALLSSGPGPGSVLSAAAAWSALSGEYAAVADELMTLLAAVQGGAWDGPTADQYVAAHAPYLAWLTQASAMSTDMAGRQETVAAAYTTALATMPTLVELAANHTIHGVLVATNFFGINTIPIALNEADYVRMWIQAATTMSTYQAVAEAAVLSGQPSTPAPEIVHSEEADDHAGHDHGGDPTALDYLIADILRVITGGRVIWDPLEGTVNGLPYDAYTNAAQPIWWIVRALELTQDFQTFFRELFTNPVGAIEFIVELMLFDWPTHIAQIATSLSQSPQLLAAALGAAIASLGAATGFAGLSGLAGIHPVVPAAVPPGPAVPAMLPVAGMAPTVSVAASVPASPSAPAPAPSTVASPAPAPSAPPAAAGFSFPFLVGGGPGIGFGSGMSAAASASAKRKAPEPDSAAAAAAAAARDQARARRRRRIVARDHADEYLDMDSDSDLPPDDVRASDRGAGPVGFAGTVHNATAAPAAGLTAVTAEFGAGPRVPMVPGTWDPDPVAPPG</sequence>
<dbReference type="EMBL" id="LQPW01000144">
    <property type="protein sequence ID" value="ORW94040.1"/>
    <property type="molecule type" value="Genomic_DNA"/>
</dbReference>
<dbReference type="Proteomes" id="UP000193317">
    <property type="component" value="Unassembled WGS sequence"/>
</dbReference>
<dbReference type="InterPro" id="IPR038332">
    <property type="entry name" value="PPE_sf"/>
</dbReference>
<feature type="region of interest" description="Disordered" evidence="2">
    <location>
        <begin position="353"/>
        <end position="375"/>
    </location>
</feature>
<evidence type="ECO:0000259" key="4">
    <source>
        <dbReference type="Pfam" id="PF18878"/>
    </source>
</evidence>
<keyword evidence="6" id="KW-1185">Reference proteome</keyword>
<accession>A0A1X2E132</accession>
<dbReference type="GO" id="GO:0052572">
    <property type="term" value="P:response to host immune response"/>
    <property type="evidence" value="ECO:0007669"/>
    <property type="project" value="TreeGrafter"/>
</dbReference>
<evidence type="ECO:0000259" key="3">
    <source>
        <dbReference type="Pfam" id="PF00823"/>
    </source>
</evidence>
<feature type="compositionally biased region" description="Acidic residues" evidence="2">
    <location>
        <begin position="449"/>
        <end position="459"/>
    </location>
</feature>
<dbReference type="PANTHER" id="PTHR46766">
    <property type="entry name" value="GLUTAMINE-RICH PROTEIN 2"/>
    <property type="match status" value="1"/>
</dbReference>
<dbReference type="Pfam" id="PF18878">
    <property type="entry name" value="PPE-PPW"/>
    <property type="match status" value="1"/>
</dbReference>
<comment type="similarity">
    <text evidence="1">Belongs to the mycobacterial PPE family.</text>
</comment>
<reference evidence="5 6" key="1">
    <citation type="submission" date="2016-01" db="EMBL/GenBank/DDBJ databases">
        <title>The new phylogeny of the genus Mycobacterium.</title>
        <authorList>
            <person name="Tarcisio F."/>
            <person name="Conor M."/>
            <person name="Antonella G."/>
            <person name="Elisabetta G."/>
            <person name="Giulia F.S."/>
            <person name="Sara T."/>
            <person name="Anna F."/>
            <person name="Clotilde B."/>
            <person name="Roberto B."/>
            <person name="Veronica D.S."/>
            <person name="Fabio R."/>
            <person name="Monica P."/>
            <person name="Olivier J."/>
            <person name="Enrico T."/>
            <person name="Nicola S."/>
        </authorList>
    </citation>
    <scope>NUCLEOTIDE SEQUENCE [LARGE SCALE GENOMIC DNA]</scope>
    <source>
        <strain evidence="5 6">DSM 44166</strain>
    </source>
</reference>
<dbReference type="InterPro" id="IPR000030">
    <property type="entry name" value="PPE_dom"/>
</dbReference>
<dbReference type="SUPFAM" id="SSF140459">
    <property type="entry name" value="PE/PPE dimer-like"/>
    <property type="match status" value="1"/>
</dbReference>
<dbReference type="FunFam" id="1.20.1260.20:FF:000001">
    <property type="entry name" value="PPE family protein PPE41"/>
    <property type="match status" value="1"/>
</dbReference>
<protein>
    <recommendedName>
        <fullName evidence="7">PPE family protein</fullName>
    </recommendedName>
</protein>
<dbReference type="Gene3D" id="1.20.1260.20">
    <property type="entry name" value="PPE superfamily"/>
    <property type="match status" value="1"/>
</dbReference>